<dbReference type="AlphaFoldDB" id="A0AAD7GUS7"/>
<gene>
    <name evidence="2" type="ORF">B0H16DRAFT_691211</name>
</gene>
<proteinExistence type="predicted"/>
<evidence type="ECO:0000256" key="1">
    <source>
        <dbReference type="SAM" id="MobiDB-lite"/>
    </source>
</evidence>
<evidence type="ECO:0000313" key="3">
    <source>
        <dbReference type="Proteomes" id="UP001215598"/>
    </source>
</evidence>
<protein>
    <submittedName>
        <fullName evidence="2">Uncharacterized protein</fullName>
    </submittedName>
</protein>
<evidence type="ECO:0000313" key="2">
    <source>
        <dbReference type="EMBL" id="KAJ7705777.1"/>
    </source>
</evidence>
<sequence>MQASRAFFYDRQRVVCRGKRRGGSWVTNGLYHPLLRTPPAPHPHPHLRPSCPRHSPCTPHSPAPPRTLLAHYRALITPSSAYLAAPTNRYAHAGLPKRFVHLVGPSVDVALDARGSGRRGRWVVGGGAD</sequence>
<accession>A0AAD7GUS7</accession>
<dbReference type="Proteomes" id="UP001215598">
    <property type="component" value="Unassembled WGS sequence"/>
</dbReference>
<keyword evidence="3" id="KW-1185">Reference proteome</keyword>
<dbReference type="EMBL" id="JARKIB010000466">
    <property type="protein sequence ID" value="KAJ7705777.1"/>
    <property type="molecule type" value="Genomic_DNA"/>
</dbReference>
<feature type="region of interest" description="Disordered" evidence="1">
    <location>
        <begin position="37"/>
        <end position="64"/>
    </location>
</feature>
<organism evidence="2 3">
    <name type="scientific">Mycena metata</name>
    <dbReference type="NCBI Taxonomy" id="1033252"/>
    <lineage>
        <taxon>Eukaryota</taxon>
        <taxon>Fungi</taxon>
        <taxon>Dikarya</taxon>
        <taxon>Basidiomycota</taxon>
        <taxon>Agaricomycotina</taxon>
        <taxon>Agaricomycetes</taxon>
        <taxon>Agaricomycetidae</taxon>
        <taxon>Agaricales</taxon>
        <taxon>Marasmiineae</taxon>
        <taxon>Mycenaceae</taxon>
        <taxon>Mycena</taxon>
    </lineage>
</organism>
<reference evidence="2" key="1">
    <citation type="submission" date="2023-03" db="EMBL/GenBank/DDBJ databases">
        <title>Massive genome expansion in bonnet fungi (Mycena s.s.) driven by repeated elements and novel gene families across ecological guilds.</title>
        <authorList>
            <consortium name="Lawrence Berkeley National Laboratory"/>
            <person name="Harder C.B."/>
            <person name="Miyauchi S."/>
            <person name="Viragh M."/>
            <person name="Kuo A."/>
            <person name="Thoen E."/>
            <person name="Andreopoulos B."/>
            <person name="Lu D."/>
            <person name="Skrede I."/>
            <person name="Drula E."/>
            <person name="Henrissat B."/>
            <person name="Morin E."/>
            <person name="Kohler A."/>
            <person name="Barry K."/>
            <person name="LaButti K."/>
            <person name="Morin E."/>
            <person name="Salamov A."/>
            <person name="Lipzen A."/>
            <person name="Mereny Z."/>
            <person name="Hegedus B."/>
            <person name="Baldrian P."/>
            <person name="Stursova M."/>
            <person name="Weitz H."/>
            <person name="Taylor A."/>
            <person name="Grigoriev I.V."/>
            <person name="Nagy L.G."/>
            <person name="Martin F."/>
            <person name="Kauserud H."/>
        </authorList>
    </citation>
    <scope>NUCLEOTIDE SEQUENCE</scope>
    <source>
        <strain evidence="2">CBHHK182m</strain>
    </source>
</reference>
<name>A0AAD7GUS7_9AGAR</name>
<comment type="caution">
    <text evidence="2">The sequence shown here is derived from an EMBL/GenBank/DDBJ whole genome shotgun (WGS) entry which is preliminary data.</text>
</comment>